<evidence type="ECO:0000313" key="7">
    <source>
        <dbReference type="EMBL" id="KPV51232.1"/>
    </source>
</evidence>
<feature type="domain" description="Leucine-binding protein" evidence="6">
    <location>
        <begin position="58"/>
        <end position="393"/>
    </location>
</feature>
<dbReference type="EMBL" id="LJCR01001009">
    <property type="protein sequence ID" value="KPV51232.1"/>
    <property type="molecule type" value="Genomic_DNA"/>
</dbReference>
<evidence type="ECO:0000256" key="1">
    <source>
        <dbReference type="ARBA" id="ARBA00010062"/>
    </source>
</evidence>
<name>A0A0P9F402_9CHLR</name>
<sequence length="412" mass="43496">MRLPQNSHLCRSTRIVMLLLCALLLAARGAAPPDASALDTGVAFARPAVAELPRATAYRIGLNTEVTGTGAQLGDLSIRAARLAVEEINAAGGINGIPLELVVRDCRSSAATALEQYRLALSEDQLTALIGPFKSAYAVGIVPEHRISALPMLIGANTATLTAQGDTNLFRMRPSDSLTAAAMAALATDRLAKQRIAIIHDSDAFGTGGAEHITSALAMRSLAPVARADYRTGTRDFDALAQTVAAARPDAVLIYATNTTDLGFLLRAIRYWKIDASIITSPSGATTVTHDVAAEAQDGIYVAMDAFLPATPQGRRFVGRFTERFGVPPDTYIAWYYDAMFMLAGVVRARGSAPQDVSAGLRATTFEGVQGAYHFDAQGEGLHDVTLVQMRGGAAQRIGMFGTGGFQPAVSE</sequence>
<protein>
    <recommendedName>
        <fullName evidence="6">Leucine-binding protein domain-containing protein</fullName>
    </recommendedName>
</protein>
<dbReference type="Proteomes" id="UP000050509">
    <property type="component" value="Unassembled WGS sequence"/>
</dbReference>
<keyword evidence="8" id="KW-1185">Reference proteome</keyword>
<dbReference type="InterPro" id="IPR028081">
    <property type="entry name" value="Leu-bd"/>
</dbReference>
<evidence type="ECO:0000256" key="2">
    <source>
        <dbReference type="ARBA" id="ARBA00022448"/>
    </source>
</evidence>
<reference evidence="7 8" key="1">
    <citation type="submission" date="2015-09" db="EMBL/GenBank/DDBJ databases">
        <title>Draft genome sequence of Kouleothrix aurantiaca JCM 19913.</title>
        <authorList>
            <person name="Hemp J."/>
        </authorList>
    </citation>
    <scope>NUCLEOTIDE SEQUENCE [LARGE SCALE GENOMIC DNA]</scope>
    <source>
        <strain evidence="7 8">COM-B</strain>
    </source>
</reference>
<dbReference type="InterPro" id="IPR051010">
    <property type="entry name" value="BCAA_transport"/>
</dbReference>
<evidence type="ECO:0000259" key="6">
    <source>
        <dbReference type="Pfam" id="PF13458"/>
    </source>
</evidence>
<dbReference type="AlphaFoldDB" id="A0A0P9F402"/>
<dbReference type="GO" id="GO:0006865">
    <property type="term" value="P:amino acid transport"/>
    <property type="evidence" value="ECO:0007669"/>
    <property type="project" value="UniProtKB-KW"/>
</dbReference>
<dbReference type="PANTHER" id="PTHR30483:SF6">
    <property type="entry name" value="PERIPLASMIC BINDING PROTEIN OF ABC TRANSPORTER FOR NATURAL AMINO ACIDS"/>
    <property type="match status" value="1"/>
</dbReference>
<evidence type="ECO:0000256" key="4">
    <source>
        <dbReference type="ARBA" id="ARBA00022970"/>
    </source>
</evidence>
<organism evidence="7 8">
    <name type="scientific">Kouleothrix aurantiaca</name>
    <dbReference type="NCBI Taxonomy" id="186479"/>
    <lineage>
        <taxon>Bacteria</taxon>
        <taxon>Bacillati</taxon>
        <taxon>Chloroflexota</taxon>
        <taxon>Chloroflexia</taxon>
        <taxon>Chloroflexales</taxon>
        <taxon>Roseiflexineae</taxon>
        <taxon>Roseiflexaceae</taxon>
        <taxon>Kouleothrix</taxon>
    </lineage>
</organism>
<evidence type="ECO:0000256" key="3">
    <source>
        <dbReference type="ARBA" id="ARBA00022729"/>
    </source>
</evidence>
<feature type="chain" id="PRO_5006156810" description="Leucine-binding protein domain-containing protein" evidence="5">
    <location>
        <begin position="38"/>
        <end position="412"/>
    </location>
</feature>
<keyword evidence="3 5" id="KW-0732">Signal</keyword>
<dbReference type="Gene3D" id="3.40.50.2300">
    <property type="match status" value="2"/>
</dbReference>
<proteinExistence type="inferred from homology"/>
<accession>A0A0P9F402</accession>
<dbReference type="InterPro" id="IPR000709">
    <property type="entry name" value="Leu_Ile_Val-bd"/>
</dbReference>
<gene>
    <name evidence="7" type="ORF">SE17_22410</name>
</gene>
<keyword evidence="4" id="KW-0029">Amino-acid transport</keyword>
<evidence type="ECO:0000256" key="5">
    <source>
        <dbReference type="SAM" id="SignalP"/>
    </source>
</evidence>
<dbReference type="InterPro" id="IPR028082">
    <property type="entry name" value="Peripla_BP_I"/>
</dbReference>
<keyword evidence="2" id="KW-0813">Transport</keyword>
<evidence type="ECO:0000313" key="8">
    <source>
        <dbReference type="Proteomes" id="UP000050509"/>
    </source>
</evidence>
<dbReference type="PANTHER" id="PTHR30483">
    <property type="entry name" value="LEUCINE-SPECIFIC-BINDING PROTEIN"/>
    <property type="match status" value="1"/>
</dbReference>
<dbReference type="PRINTS" id="PR00337">
    <property type="entry name" value="LEUILEVALBP"/>
</dbReference>
<feature type="signal peptide" evidence="5">
    <location>
        <begin position="1"/>
        <end position="37"/>
    </location>
</feature>
<comment type="similarity">
    <text evidence="1">Belongs to the leucine-binding protein family.</text>
</comment>
<comment type="caution">
    <text evidence="7">The sequence shown here is derived from an EMBL/GenBank/DDBJ whole genome shotgun (WGS) entry which is preliminary data.</text>
</comment>
<dbReference type="Pfam" id="PF13458">
    <property type="entry name" value="Peripla_BP_6"/>
    <property type="match status" value="1"/>
</dbReference>
<dbReference type="SUPFAM" id="SSF53822">
    <property type="entry name" value="Periplasmic binding protein-like I"/>
    <property type="match status" value="1"/>
</dbReference>